<proteinExistence type="predicted"/>
<protein>
    <submittedName>
        <fullName evidence="1">Uncharacterized protein</fullName>
    </submittedName>
</protein>
<organism evidence="1">
    <name type="scientific">marine metagenome</name>
    <dbReference type="NCBI Taxonomy" id="408172"/>
    <lineage>
        <taxon>unclassified sequences</taxon>
        <taxon>metagenomes</taxon>
        <taxon>ecological metagenomes</taxon>
    </lineage>
</organism>
<feature type="non-terminal residue" evidence="1">
    <location>
        <position position="1"/>
    </location>
</feature>
<dbReference type="InterPro" id="IPR024422">
    <property type="entry name" value="Protein_unknown_function_OB"/>
</dbReference>
<sequence length="130" mass="13964">VVSYLNLVVPTEGRNAKVHMKSFCVAVLLVLLTLLAACATETGIAKDILGEDPEFRVTAAEMVADYTASESAADDKYKGKVVVVTGVISEIYRGFLYTPYVELEAGVRCSFSDNEDSVMLTLSAGQTISM</sequence>
<dbReference type="AlphaFoldDB" id="A0A382HCM6"/>
<name>A0A382HCM6_9ZZZZ</name>
<dbReference type="EMBL" id="UINC01060421">
    <property type="protein sequence ID" value="SVB84909.1"/>
    <property type="molecule type" value="Genomic_DNA"/>
</dbReference>
<feature type="non-terminal residue" evidence="1">
    <location>
        <position position="130"/>
    </location>
</feature>
<gene>
    <name evidence="1" type="ORF">METZ01_LOCUS237763</name>
</gene>
<dbReference type="Pfam" id="PF12869">
    <property type="entry name" value="tRNA_anti-like"/>
    <property type="match status" value="1"/>
</dbReference>
<accession>A0A382HCM6</accession>
<reference evidence="1" key="1">
    <citation type="submission" date="2018-05" db="EMBL/GenBank/DDBJ databases">
        <authorList>
            <person name="Lanie J.A."/>
            <person name="Ng W.-L."/>
            <person name="Kazmierczak K.M."/>
            <person name="Andrzejewski T.M."/>
            <person name="Davidsen T.M."/>
            <person name="Wayne K.J."/>
            <person name="Tettelin H."/>
            <person name="Glass J.I."/>
            <person name="Rusch D."/>
            <person name="Podicherti R."/>
            <person name="Tsui H.-C.T."/>
            <person name="Winkler M.E."/>
        </authorList>
    </citation>
    <scope>NUCLEOTIDE SEQUENCE</scope>
</reference>
<evidence type="ECO:0000313" key="1">
    <source>
        <dbReference type="EMBL" id="SVB84909.1"/>
    </source>
</evidence>